<comment type="caution">
    <text evidence="9">The sequence shown here is derived from an EMBL/GenBank/DDBJ whole genome shotgun (WGS) entry which is preliminary data.</text>
</comment>
<evidence type="ECO:0000259" key="8">
    <source>
        <dbReference type="Pfam" id="PF00746"/>
    </source>
</evidence>
<evidence type="ECO:0000256" key="1">
    <source>
        <dbReference type="ARBA" id="ARBA00022512"/>
    </source>
</evidence>
<evidence type="ECO:0000313" key="9">
    <source>
        <dbReference type="EMBL" id="EIQ81676.1"/>
    </source>
</evidence>
<accession>A0AAV3FRA0</accession>
<evidence type="ECO:0000313" key="11">
    <source>
        <dbReference type="Proteomes" id="UP000004423"/>
    </source>
</evidence>
<feature type="signal peptide" evidence="7">
    <location>
        <begin position="1"/>
        <end position="24"/>
    </location>
</feature>
<evidence type="ECO:0000256" key="6">
    <source>
        <dbReference type="SAM" id="Phobius"/>
    </source>
</evidence>
<organism evidence="9 11">
    <name type="scientific">Streptococcus canis FSL Z3-227</name>
    <dbReference type="NCBI Taxonomy" id="482234"/>
    <lineage>
        <taxon>Bacteria</taxon>
        <taxon>Bacillati</taxon>
        <taxon>Bacillota</taxon>
        <taxon>Bacilli</taxon>
        <taxon>Lactobacillales</taxon>
        <taxon>Streptococcaceae</taxon>
        <taxon>Streptococcus</taxon>
    </lineage>
</organism>
<evidence type="ECO:0000313" key="10">
    <source>
        <dbReference type="EMBL" id="EIQ82427.1"/>
    </source>
</evidence>
<name>A0AAV3FRA0_STRCB</name>
<dbReference type="Pfam" id="PF00746">
    <property type="entry name" value="Gram_pos_anchor"/>
    <property type="match status" value="1"/>
</dbReference>
<dbReference type="InterPro" id="IPR019931">
    <property type="entry name" value="LPXTG_anchor"/>
</dbReference>
<feature type="transmembrane region" description="Helical" evidence="6">
    <location>
        <begin position="221"/>
        <end position="237"/>
    </location>
</feature>
<feature type="compositionally biased region" description="Basic and acidic residues" evidence="5">
    <location>
        <begin position="65"/>
        <end position="82"/>
    </location>
</feature>
<dbReference type="RefSeq" id="WP_003044662.1">
    <property type="nucleotide sequence ID" value="NZ_AIDX01000001.2"/>
</dbReference>
<keyword evidence="1" id="KW-0134">Cell wall</keyword>
<dbReference type="NCBIfam" id="TIGR01167">
    <property type="entry name" value="LPXTG_anchor"/>
    <property type="match status" value="1"/>
</dbReference>
<feature type="compositionally biased region" description="Low complexity" evidence="5">
    <location>
        <begin position="49"/>
        <end position="63"/>
    </location>
</feature>
<dbReference type="EMBL" id="AIDX01000001">
    <property type="protein sequence ID" value="EIQ81676.1"/>
    <property type="molecule type" value="Genomic_DNA"/>
</dbReference>
<proteinExistence type="predicted"/>
<protein>
    <recommendedName>
        <fullName evidence="8">Gram-positive cocci surface proteins LPxTG domain-containing protein</fullName>
    </recommendedName>
</protein>
<dbReference type="Proteomes" id="UP000004423">
    <property type="component" value="Unassembled WGS sequence"/>
</dbReference>
<feature type="chain" id="PRO_5043291235" description="Gram-positive cocci surface proteins LPxTG domain-containing protein" evidence="7">
    <location>
        <begin position="25"/>
        <end position="243"/>
    </location>
</feature>
<feature type="region of interest" description="Disordered" evidence="5">
    <location>
        <begin position="35"/>
        <end position="132"/>
    </location>
</feature>
<keyword evidence="2" id="KW-0964">Secreted</keyword>
<keyword evidence="6" id="KW-0472">Membrane</keyword>
<keyword evidence="6" id="KW-1133">Transmembrane helix</keyword>
<feature type="compositionally biased region" description="Basic and acidic residues" evidence="5">
    <location>
        <begin position="94"/>
        <end position="103"/>
    </location>
</feature>
<reference evidence="9 11" key="1">
    <citation type="journal article" date="2012" name="PLoS ONE">
        <title>Gene Repertoire Evolution of Streptococcus pyogenes Inferred from Phylogenomic Analysis with Streptococcus canis and Streptococcus dysgalactiae.</title>
        <authorList>
            <person name="Lefebure T."/>
            <person name="Richards V.P."/>
            <person name="Lang P."/>
            <person name="Pavinski-Bitar P."/>
            <person name="Stanhope M.J."/>
        </authorList>
    </citation>
    <scope>NUCLEOTIDE SEQUENCE [LARGE SCALE GENOMIC DNA]</scope>
    <source>
        <strain evidence="9 11">FSL Z3-227</strain>
    </source>
</reference>
<gene>
    <name evidence="9" type="ORF">SCAZ3_04660</name>
    <name evidence="10" type="ORF">SCAZ3_08710</name>
</gene>
<dbReference type="EMBL" id="AIDX01000001">
    <property type="protein sequence ID" value="EIQ82427.1"/>
    <property type="molecule type" value="Genomic_DNA"/>
</dbReference>
<sequence>MTKKQLLVLSCVSTIALAGTTAFAEDVVPVDPAVPSTEVVTPPNPVEPSLPTDTTDPSTPVVPEKLPDTSKPAESETPKEELPAPVDPTTPSAGKEDKPDKTETVPGQAETPKEEVKPENPKSSEDKKKEELVPDNVSKDIIEKVDTTTGEVVFKPIPVTPDKTVIGTKDSQVIIRDQAGRTQVVTPESLGGHVNPNGTVTLKDATGAEKTLPKTGDKQSVLGYLGMMLISVLGYAVKKKVSH</sequence>
<keyword evidence="4" id="KW-0572">Peptidoglycan-anchor</keyword>
<evidence type="ECO:0000256" key="2">
    <source>
        <dbReference type="ARBA" id="ARBA00022525"/>
    </source>
</evidence>
<evidence type="ECO:0000256" key="4">
    <source>
        <dbReference type="ARBA" id="ARBA00023088"/>
    </source>
</evidence>
<dbReference type="AlphaFoldDB" id="A0AAV3FRA0"/>
<evidence type="ECO:0000256" key="7">
    <source>
        <dbReference type="SAM" id="SignalP"/>
    </source>
</evidence>
<evidence type="ECO:0000256" key="3">
    <source>
        <dbReference type="ARBA" id="ARBA00022729"/>
    </source>
</evidence>
<keyword evidence="3 7" id="KW-0732">Signal</keyword>
<feature type="compositionally biased region" description="Basic and acidic residues" evidence="5">
    <location>
        <begin position="111"/>
        <end position="132"/>
    </location>
</feature>
<feature type="domain" description="Gram-positive cocci surface proteins LPxTG" evidence="8">
    <location>
        <begin position="206"/>
        <end position="240"/>
    </location>
</feature>
<evidence type="ECO:0000256" key="5">
    <source>
        <dbReference type="SAM" id="MobiDB-lite"/>
    </source>
</evidence>
<keyword evidence="6" id="KW-0812">Transmembrane</keyword>